<dbReference type="SUPFAM" id="SSF53822">
    <property type="entry name" value="Periplasmic binding protein-like I"/>
    <property type="match status" value="1"/>
</dbReference>
<feature type="domain" description="Receptor ligand binding region" evidence="6">
    <location>
        <begin position="90"/>
        <end position="453"/>
    </location>
</feature>
<dbReference type="GO" id="GO:0016020">
    <property type="term" value="C:membrane"/>
    <property type="evidence" value="ECO:0007669"/>
    <property type="project" value="UniProtKB-SubCell"/>
</dbReference>
<protein>
    <submittedName>
        <fullName evidence="7">Receptor family ligand-binding protein</fullName>
    </submittedName>
</protein>
<evidence type="ECO:0000256" key="1">
    <source>
        <dbReference type="ARBA" id="ARBA00004370"/>
    </source>
</evidence>
<evidence type="ECO:0000313" key="8">
    <source>
        <dbReference type="Proteomes" id="UP000217257"/>
    </source>
</evidence>
<gene>
    <name evidence="7" type="ORF">CYFUS_001825</name>
</gene>
<keyword evidence="7" id="KW-0675">Receptor</keyword>
<organism evidence="7 8">
    <name type="scientific">Cystobacter fuscus</name>
    <dbReference type="NCBI Taxonomy" id="43"/>
    <lineage>
        <taxon>Bacteria</taxon>
        <taxon>Pseudomonadati</taxon>
        <taxon>Myxococcota</taxon>
        <taxon>Myxococcia</taxon>
        <taxon>Myxococcales</taxon>
        <taxon>Cystobacterineae</taxon>
        <taxon>Archangiaceae</taxon>
        <taxon>Cystobacter</taxon>
    </lineage>
</organism>
<feature type="chain" id="PRO_5012354680" evidence="5">
    <location>
        <begin position="23"/>
        <end position="469"/>
    </location>
</feature>
<dbReference type="Proteomes" id="UP000217257">
    <property type="component" value="Chromosome"/>
</dbReference>
<dbReference type="Pfam" id="PF01094">
    <property type="entry name" value="ANF_receptor"/>
    <property type="match status" value="1"/>
</dbReference>
<dbReference type="AlphaFoldDB" id="A0A250IZ36"/>
<dbReference type="PANTHER" id="PTHR30483">
    <property type="entry name" value="LEUCINE-SPECIFIC-BINDING PROTEIN"/>
    <property type="match status" value="1"/>
</dbReference>
<evidence type="ECO:0000259" key="6">
    <source>
        <dbReference type="Pfam" id="PF01094"/>
    </source>
</evidence>
<accession>A0A250IZ36</accession>
<dbReference type="InterPro" id="IPR051010">
    <property type="entry name" value="BCAA_transport"/>
</dbReference>
<comment type="subcellular location">
    <subcellularLocation>
        <location evidence="1">Membrane</location>
    </subcellularLocation>
</comment>
<dbReference type="Gene3D" id="3.40.50.2300">
    <property type="match status" value="2"/>
</dbReference>
<keyword evidence="5" id="KW-0732">Signal</keyword>
<keyword evidence="2" id="KW-0812">Transmembrane</keyword>
<dbReference type="PROSITE" id="PS51257">
    <property type="entry name" value="PROKAR_LIPOPROTEIN"/>
    <property type="match status" value="1"/>
</dbReference>
<evidence type="ECO:0000256" key="4">
    <source>
        <dbReference type="ARBA" id="ARBA00023136"/>
    </source>
</evidence>
<reference evidence="7 8" key="1">
    <citation type="submission" date="2017-06" db="EMBL/GenBank/DDBJ databases">
        <title>Sequencing and comparative analysis of myxobacterial genomes.</title>
        <authorList>
            <person name="Rupp O."/>
            <person name="Goesmann A."/>
            <person name="Sogaard-Andersen L."/>
        </authorList>
    </citation>
    <scope>NUCLEOTIDE SEQUENCE [LARGE SCALE GENOMIC DNA]</scope>
    <source>
        <strain evidence="7 8">DSM 52655</strain>
    </source>
</reference>
<dbReference type="InterPro" id="IPR001828">
    <property type="entry name" value="ANF_lig-bd_rcpt"/>
</dbReference>
<dbReference type="RefSeq" id="WP_095984884.1">
    <property type="nucleotide sequence ID" value="NZ_CP022098.1"/>
</dbReference>
<dbReference type="InterPro" id="IPR028082">
    <property type="entry name" value="Peripla_BP_I"/>
</dbReference>
<dbReference type="PANTHER" id="PTHR30483:SF6">
    <property type="entry name" value="PERIPLASMIC BINDING PROTEIN OF ABC TRANSPORTER FOR NATURAL AMINO ACIDS"/>
    <property type="match status" value="1"/>
</dbReference>
<feature type="signal peptide" evidence="5">
    <location>
        <begin position="1"/>
        <end position="22"/>
    </location>
</feature>
<evidence type="ECO:0000256" key="2">
    <source>
        <dbReference type="ARBA" id="ARBA00022692"/>
    </source>
</evidence>
<proteinExistence type="predicted"/>
<keyword evidence="4" id="KW-0472">Membrane</keyword>
<keyword evidence="3" id="KW-1133">Transmembrane helix</keyword>
<evidence type="ECO:0000313" key="7">
    <source>
        <dbReference type="EMBL" id="ATB36411.1"/>
    </source>
</evidence>
<dbReference type="EMBL" id="CP022098">
    <property type="protein sequence ID" value="ATB36411.1"/>
    <property type="molecule type" value="Genomic_DNA"/>
</dbReference>
<name>A0A250IZ36_9BACT</name>
<evidence type="ECO:0000256" key="5">
    <source>
        <dbReference type="SAM" id="SignalP"/>
    </source>
</evidence>
<sequence>MRALWMTGVLSVLASGCSFISAAGLDECETSADCGSDRVCTPEKLCLPLPLGCGTVYGSQSPDAIPIGGLFPVHSGTGVGAPIDESDEQALNAAVLAVEQINQRSSGGKQFALYYCDTGNDVARAQRQAEWLVKEKKVPAMITAGSSQTLQVAQAVSIAANVVTMSYSATSPEVTDLPDKNGGPVGFVWRTSSSDAIQGSVIANLVRNDARFGAPKKVGILYVNDPYGQGLFNIVSERLDVAPKVENEGDSYTRQGDVKAALDTLNQFDPDLTVLVGFASDVTNILTEAATRPNLQRSVHKWLFSDSVKDVAVLANGTASAQAQGFYGTAPAQGTGQAFRAFQSSFKDRFNKDPSAYAYTSNAYDAMYLLALGAAYSQGTSGAVTGPKLAEGLTKVSSATNNPVQLTSSSFTSLAAELAAGRSVNVDGASGALDFNNDTGEAPSPVELWQVSGNNFLTIETIPAPKTTP</sequence>
<evidence type="ECO:0000256" key="3">
    <source>
        <dbReference type="ARBA" id="ARBA00022989"/>
    </source>
</evidence>
<dbReference type="KEGG" id="cfus:CYFUS_001825"/>